<keyword evidence="2" id="KW-0479">Metal-binding</keyword>
<feature type="domain" description="Mandelate racemase/muconate lactonizing enzyme C-terminal" evidence="4">
    <location>
        <begin position="150"/>
        <end position="248"/>
    </location>
</feature>
<dbReference type="PANTHER" id="PTHR13794:SF58">
    <property type="entry name" value="MITOCHONDRIAL ENOLASE SUPERFAMILY MEMBER 1"/>
    <property type="match status" value="1"/>
</dbReference>
<dbReference type="SFLD" id="SFLDG00179">
    <property type="entry name" value="mandelate_racemase"/>
    <property type="match status" value="1"/>
</dbReference>
<dbReference type="InterPro" id="IPR013342">
    <property type="entry name" value="Mandelate_racemase_C"/>
</dbReference>
<dbReference type="InterPro" id="IPR013341">
    <property type="entry name" value="Mandelate_racemase_N_dom"/>
</dbReference>
<dbReference type="InterPro" id="IPR029017">
    <property type="entry name" value="Enolase-like_N"/>
</dbReference>
<evidence type="ECO:0000313" key="5">
    <source>
        <dbReference type="EMBL" id="SKA39156.1"/>
    </source>
</evidence>
<dbReference type="RefSeq" id="WP_085937883.1">
    <property type="nucleotide sequence ID" value="NZ_FUWJ01000017.1"/>
</dbReference>
<dbReference type="Pfam" id="PF02746">
    <property type="entry name" value="MR_MLE_N"/>
    <property type="match status" value="1"/>
</dbReference>
<dbReference type="AlphaFoldDB" id="A0A1T4TFD3"/>
<dbReference type="InterPro" id="IPR046945">
    <property type="entry name" value="RHMD-like"/>
</dbReference>
<dbReference type="InterPro" id="IPR036849">
    <property type="entry name" value="Enolase-like_C_sf"/>
</dbReference>
<dbReference type="Proteomes" id="UP000190092">
    <property type="component" value="Unassembled WGS sequence"/>
</dbReference>
<dbReference type="GO" id="GO:0016052">
    <property type="term" value="P:carbohydrate catabolic process"/>
    <property type="evidence" value="ECO:0007669"/>
    <property type="project" value="TreeGrafter"/>
</dbReference>
<name>A0A1T4TFD3_9HYPH</name>
<reference evidence="6" key="1">
    <citation type="submission" date="2017-02" db="EMBL/GenBank/DDBJ databases">
        <authorList>
            <person name="Varghese N."/>
            <person name="Submissions S."/>
        </authorList>
    </citation>
    <scope>NUCLEOTIDE SEQUENCE [LARGE SCALE GENOMIC DNA]</scope>
    <source>
        <strain evidence="6">ATCC 27094</strain>
    </source>
</reference>
<dbReference type="SUPFAM" id="SSF54826">
    <property type="entry name" value="Enolase N-terminal domain-like"/>
    <property type="match status" value="1"/>
</dbReference>
<evidence type="ECO:0000256" key="2">
    <source>
        <dbReference type="ARBA" id="ARBA00022723"/>
    </source>
</evidence>
<keyword evidence="6" id="KW-1185">Reference proteome</keyword>
<dbReference type="CDD" id="cd03316">
    <property type="entry name" value="MR_like"/>
    <property type="match status" value="1"/>
</dbReference>
<dbReference type="PROSITE" id="PS00909">
    <property type="entry name" value="MR_MLE_2"/>
    <property type="match status" value="1"/>
</dbReference>
<evidence type="ECO:0000256" key="1">
    <source>
        <dbReference type="ARBA" id="ARBA00001946"/>
    </source>
</evidence>
<dbReference type="EMBL" id="FUWJ01000017">
    <property type="protein sequence ID" value="SKA39156.1"/>
    <property type="molecule type" value="Genomic_DNA"/>
</dbReference>
<protein>
    <submittedName>
        <fullName evidence="5">L-alanine-DL-glutamate epimerase</fullName>
    </submittedName>
</protein>
<evidence type="ECO:0000259" key="4">
    <source>
        <dbReference type="SMART" id="SM00922"/>
    </source>
</evidence>
<dbReference type="GO" id="GO:0009063">
    <property type="term" value="P:amino acid catabolic process"/>
    <property type="evidence" value="ECO:0007669"/>
    <property type="project" value="InterPro"/>
</dbReference>
<dbReference type="PANTHER" id="PTHR13794">
    <property type="entry name" value="ENOLASE SUPERFAMILY, MANDELATE RACEMASE"/>
    <property type="match status" value="1"/>
</dbReference>
<dbReference type="Gene3D" id="3.20.20.120">
    <property type="entry name" value="Enolase-like C-terminal domain"/>
    <property type="match status" value="1"/>
</dbReference>
<dbReference type="SMART" id="SM00922">
    <property type="entry name" value="MR_MLE"/>
    <property type="match status" value="1"/>
</dbReference>
<proteinExistence type="predicted"/>
<dbReference type="OrthoDB" id="5290054at2"/>
<dbReference type="Gene3D" id="3.30.390.10">
    <property type="entry name" value="Enolase-like, N-terminal domain"/>
    <property type="match status" value="1"/>
</dbReference>
<accession>A0A1T4TFD3</accession>
<comment type="cofactor">
    <cofactor evidence="1">
        <name>Mg(2+)</name>
        <dbReference type="ChEBI" id="CHEBI:18420"/>
    </cofactor>
</comment>
<dbReference type="STRING" id="225324.SAMN02745126_06148"/>
<dbReference type="GO" id="GO:0016836">
    <property type="term" value="F:hydro-lyase activity"/>
    <property type="evidence" value="ECO:0007669"/>
    <property type="project" value="TreeGrafter"/>
</dbReference>
<dbReference type="GO" id="GO:0000287">
    <property type="term" value="F:magnesium ion binding"/>
    <property type="evidence" value="ECO:0007669"/>
    <property type="project" value="TreeGrafter"/>
</dbReference>
<dbReference type="SUPFAM" id="SSF51604">
    <property type="entry name" value="Enolase C-terminal domain-like"/>
    <property type="match status" value="1"/>
</dbReference>
<keyword evidence="3" id="KW-0460">Magnesium</keyword>
<dbReference type="Pfam" id="PF13378">
    <property type="entry name" value="MR_MLE_C"/>
    <property type="match status" value="1"/>
</dbReference>
<dbReference type="SFLD" id="SFLDS00001">
    <property type="entry name" value="Enolase"/>
    <property type="match status" value="1"/>
</dbReference>
<dbReference type="InterPro" id="IPR029065">
    <property type="entry name" value="Enolase_C-like"/>
</dbReference>
<evidence type="ECO:0000313" key="6">
    <source>
        <dbReference type="Proteomes" id="UP000190092"/>
    </source>
</evidence>
<gene>
    <name evidence="5" type="ORF">SAMN02745126_06148</name>
</gene>
<sequence length="372" mass="41612">MTSGTTIVELRSTLLQVPWHGKPPAAGILSDPFREIYVLEIETGDGFVGMSYLQPLRGGLHTIDAAMKELVAPHVLGRDATEIEAIWTQLYKSNFWLGRMGVTVFAQSAVDMALWDLLGKHAGLPLFRLWGASRSSVPAYGSGCFRGLGRDGMIARAKEFTAMGLKAIKMQVAHIRPWREDVKNVQAMREAMDDGIEIMIDVNMGWDADTAIQAGHRLDEFDPYWLEEPVIAEDFAGYRRIASALKTRIVGGESHFTRQDLRPFFETPCVPILQPDPMRGGYTELRKIAAAAEPWGIRLAPHLFHEQMVHLLASIPNASYLEYMDWNDDLWLEPILPAKDGTMTPPERPGHGLAFKPEILKSHRIGGQRMRA</sequence>
<dbReference type="InterPro" id="IPR018110">
    <property type="entry name" value="Mandel_Rmase/mucon_lact_enz_CS"/>
</dbReference>
<evidence type="ECO:0000256" key="3">
    <source>
        <dbReference type="ARBA" id="ARBA00022842"/>
    </source>
</evidence>
<organism evidence="5 6">
    <name type="scientific">Enhydrobacter aerosaccus</name>
    <dbReference type="NCBI Taxonomy" id="225324"/>
    <lineage>
        <taxon>Bacteria</taxon>
        <taxon>Pseudomonadati</taxon>
        <taxon>Pseudomonadota</taxon>
        <taxon>Alphaproteobacteria</taxon>
        <taxon>Hyphomicrobiales</taxon>
        <taxon>Enhydrobacter</taxon>
    </lineage>
</organism>